<dbReference type="Proteomes" id="UP000019149">
    <property type="component" value="Unassembled WGS sequence"/>
</dbReference>
<reference evidence="1 4" key="2">
    <citation type="journal article" date="2013" name="Nature">
        <title>The genomes of four tapeworm species reveal adaptations to parasitism.</title>
        <authorList>
            <person name="Tsai I.J."/>
            <person name="Zarowiecki M."/>
            <person name="Holroyd N."/>
            <person name="Garciarrubio A."/>
            <person name="Sanchez-Flores A."/>
            <person name="Brooks K.L."/>
            <person name="Tracey A."/>
            <person name="Bobes R.J."/>
            <person name="Fragoso G."/>
            <person name="Sciutto E."/>
            <person name="Aslett M."/>
            <person name="Beasley H."/>
            <person name="Bennett H.M."/>
            <person name="Cai J."/>
            <person name="Camicia F."/>
            <person name="Clark R."/>
            <person name="Cucher M."/>
            <person name="De Silva N."/>
            <person name="Day T.A."/>
            <person name="Deplazes P."/>
            <person name="Estrada K."/>
            <person name="Fernandez C."/>
            <person name="Holland P.W."/>
            <person name="Hou J."/>
            <person name="Hu S."/>
            <person name="Huckvale T."/>
            <person name="Hung S.S."/>
            <person name="Kamenetzky L."/>
            <person name="Keane J.A."/>
            <person name="Kiss F."/>
            <person name="Koziol U."/>
            <person name="Lambert O."/>
            <person name="Liu K."/>
            <person name="Luo X."/>
            <person name="Luo Y."/>
            <person name="Macchiaroli N."/>
            <person name="Nichol S."/>
            <person name="Paps J."/>
            <person name="Parkinson J."/>
            <person name="Pouchkina-Stantcheva N."/>
            <person name="Riddiford N."/>
            <person name="Rosenzvit M."/>
            <person name="Salinas G."/>
            <person name="Wasmuth J.D."/>
            <person name="Zamanian M."/>
            <person name="Zheng Y."/>
            <person name="Cai X."/>
            <person name="Soberon X."/>
            <person name="Olson P.D."/>
            <person name="Laclette J.P."/>
            <person name="Brehm K."/>
            <person name="Berriman M."/>
            <person name="Garciarrubio A."/>
            <person name="Bobes R.J."/>
            <person name="Fragoso G."/>
            <person name="Sanchez-Flores A."/>
            <person name="Estrada K."/>
            <person name="Cevallos M.A."/>
            <person name="Morett E."/>
            <person name="Gonzalez V."/>
            <person name="Portillo T."/>
            <person name="Ochoa-Leyva A."/>
            <person name="Jose M.V."/>
            <person name="Sciutto E."/>
            <person name="Landa A."/>
            <person name="Jimenez L."/>
            <person name="Valdes V."/>
            <person name="Carrero J.C."/>
            <person name="Larralde C."/>
            <person name="Morales-Montor J."/>
            <person name="Limon-Lason J."/>
            <person name="Soberon X."/>
            <person name="Laclette J.P."/>
        </authorList>
    </citation>
    <scope>NUCLEOTIDE SEQUENCE [LARGE SCALE GENOMIC DNA]</scope>
</reference>
<dbReference type="GO" id="GO:0046474">
    <property type="term" value="P:glycerophospholipid biosynthetic process"/>
    <property type="evidence" value="ECO:0007669"/>
    <property type="project" value="TreeGrafter"/>
</dbReference>
<dbReference type="Pfam" id="PF13344">
    <property type="entry name" value="Hydrolase_6"/>
    <property type="match status" value="1"/>
</dbReference>
<reference evidence="5" key="4">
    <citation type="submission" date="2020-10" db="UniProtKB">
        <authorList>
            <consortium name="WormBaseParasite"/>
        </authorList>
    </citation>
    <scope>IDENTIFICATION</scope>
</reference>
<dbReference type="InterPro" id="IPR050324">
    <property type="entry name" value="CDP-alcohol_PTase-I"/>
</dbReference>
<reference evidence="2 3" key="1">
    <citation type="journal article" date="2013" name="Nat. Genet.">
        <title>The genome of the hydatid tapeworm Echinococcus granulosus.</title>
        <authorList>
            <person name="Zheng H."/>
            <person name="Zhang W."/>
            <person name="Zhang L."/>
            <person name="Zhang Z."/>
            <person name="Li J."/>
            <person name="Lu G."/>
            <person name="Zhu Y."/>
            <person name="Wang Y."/>
            <person name="Huang Y."/>
            <person name="Liu J."/>
            <person name="Kang H."/>
            <person name="Chen J."/>
            <person name="Wang L."/>
            <person name="Chen A."/>
            <person name="Yu S."/>
            <person name="Gao Z."/>
            <person name="Jin L."/>
            <person name="Gu W."/>
            <person name="Wang Z."/>
            <person name="Zhao L."/>
            <person name="Shi B."/>
            <person name="Wen H."/>
            <person name="Lin R."/>
            <person name="Jones M.K."/>
            <person name="Brejova B."/>
            <person name="Vinar T."/>
            <person name="Zhao G."/>
            <person name="McManus D.P."/>
            <person name="Chen Z."/>
            <person name="Zhou Y."/>
            <person name="Wang S."/>
        </authorList>
    </citation>
    <scope>NUCLEOTIDE SEQUENCE [LARGE SCALE GENOMIC DNA]</scope>
</reference>
<sequence>MYSVTAQADVHAFSWFFKQVVRRHFFTKKKVPQDVSFRSADFGIAFDVDGVFTRGPLVLPGAFRTSEMLHEKNGNWRVPVLFLTNAANVSKETKAAELSSILNRKILPSEIVMPHSALRLYSVFDKHVAVCGHGPLKAIAQSIGFKKFSTVEDISVAFPWLDACRPKEVLYSGNIRKAEFSKIEAIVLLGEPQRWEQSLQIILDLLIQNGDLNKTSEEILPKSSSPQLPIFACGSDLLWASNAPNPRIAMGSFMCCLDTLYEKLTGRHLTYTSLLGKPNPLVYTFALSQLNAIAAKRFGATRPLKRIYCIGDNPEVDIYGANLFNLYLQTISEETWSSLFLLVNTLVQEEHPCLFPDPSTTICERPEILSEKEQDKWSHLIRRSKDMFEILRELVMRKPKRPSPCTMEPVLVTSGVYQEHEGVPGEWKGLHHVLHDFPDLSHLYEPRFVAPNVAEAVASILSLESALGSSQLTSIPASANGDLN</sequence>
<name>U6JGV6_ECHGR</name>
<keyword evidence="3" id="KW-1185">Reference proteome</keyword>
<dbReference type="WBParaSite" id="EgrG_000122000">
    <property type="protein sequence ID" value="EgrG_000122000"/>
    <property type="gene ID" value="EgrG_000122000"/>
</dbReference>
<dbReference type="InterPro" id="IPR006357">
    <property type="entry name" value="HAD-SF_hydro_IIA"/>
</dbReference>
<dbReference type="InterPro" id="IPR036412">
    <property type="entry name" value="HAD-like_sf"/>
</dbReference>
<evidence type="ECO:0000313" key="3">
    <source>
        <dbReference type="Proteomes" id="UP000019149"/>
    </source>
</evidence>
<dbReference type="Proteomes" id="UP000492820">
    <property type="component" value="Unassembled WGS sequence"/>
</dbReference>
<dbReference type="InterPro" id="IPR006353">
    <property type="entry name" value="HAD-SF_hydro_IIA_CECR5"/>
</dbReference>
<gene>
    <name evidence="2 5" type="ORF">EGR_04102</name>
    <name evidence="1" type="ORF">EgrG_000122000</name>
</gene>
<dbReference type="PANTHER" id="PTHR14269:SF4">
    <property type="entry name" value="CAT EYE SYNDROME CRITICAL REGION PROTEIN 5"/>
    <property type="match status" value="1"/>
</dbReference>
<evidence type="ECO:0000313" key="5">
    <source>
        <dbReference type="WBParaSite" id="EgrG_000122000"/>
    </source>
</evidence>
<proteinExistence type="predicted"/>
<dbReference type="KEGG" id="egl:EGR_04102"/>
<dbReference type="SUPFAM" id="SSF56784">
    <property type="entry name" value="HAD-like"/>
    <property type="match status" value="1"/>
</dbReference>
<dbReference type="Pfam" id="PF13242">
    <property type="entry name" value="Hydrolase_like"/>
    <property type="match status" value="1"/>
</dbReference>
<dbReference type="Gene3D" id="3.40.50.1000">
    <property type="entry name" value="HAD superfamily/HAD-like"/>
    <property type="match status" value="2"/>
</dbReference>
<dbReference type="PANTHER" id="PTHR14269">
    <property type="entry name" value="CDP-DIACYLGLYCEROL--GLYCEROL-3-PHOSPHATE 3-PHOSPHATIDYLTRANSFERASE-RELATED"/>
    <property type="match status" value="1"/>
</dbReference>
<protein>
    <submittedName>
        <fullName evidence="2 5">Cat eye syndrome critical region protein 5</fullName>
    </submittedName>
</protein>
<evidence type="ECO:0000313" key="4">
    <source>
        <dbReference type="Proteomes" id="UP000492820"/>
    </source>
</evidence>
<dbReference type="NCBIfam" id="TIGR01460">
    <property type="entry name" value="HAD-SF-IIA"/>
    <property type="match status" value="1"/>
</dbReference>
<dbReference type="NCBIfam" id="TIGR01456">
    <property type="entry name" value="CECR5"/>
    <property type="match status" value="1"/>
</dbReference>
<accession>U6JGV6</accession>
<dbReference type="GeneID" id="36339817"/>
<dbReference type="OMA" id="PNPRIAM"/>
<dbReference type="InterPro" id="IPR023214">
    <property type="entry name" value="HAD_sf"/>
</dbReference>
<dbReference type="CTD" id="36339817"/>
<dbReference type="STRING" id="6210.U6JGV6"/>
<dbReference type="OrthoDB" id="10251048at2759"/>
<evidence type="ECO:0000313" key="1">
    <source>
        <dbReference type="EMBL" id="CDS21722.1"/>
    </source>
</evidence>
<dbReference type="EMBL" id="APAU02000024">
    <property type="protein sequence ID" value="EUB61069.1"/>
    <property type="molecule type" value="Genomic_DNA"/>
</dbReference>
<organism evidence="2 3">
    <name type="scientific">Echinococcus granulosus</name>
    <name type="common">Hydatid tapeworm</name>
    <dbReference type="NCBI Taxonomy" id="6210"/>
    <lineage>
        <taxon>Eukaryota</taxon>
        <taxon>Metazoa</taxon>
        <taxon>Spiralia</taxon>
        <taxon>Lophotrochozoa</taxon>
        <taxon>Platyhelminthes</taxon>
        <taxon>Cestoda</taxon>
        <taxon>Eucestoda</taxon>
        <taxon>Cyclophyllidea</taxon>
        <taxon>Taeniidae</taxon>
        <taxon>Echinococcus</taxon>
        <taxon>Echinococcus granulosus group</taxon>
    </lineage>
</organism>
<evidence type="ECO:0000313" key="2">
    <source>
        <dbReference type="EMBL" id="EUB61069.1"/>
    </source>
</evidence>
<dbReference type="RefSeq" id="XP_024352265.1">
    <property type="nucleotide sequence ID" value="XM_024493351.1"/>
</dbReference>
<dbReference type="GO" id="GO:0005739">
    <property type="term" value="C:mitochondrion"/>
    <property type="evidence" value="ECO:0007669"/>
    <property type="project" value="TreeGrafter"/>
</dbReference>
<dbReference type="AlphaFoldDB" id="U6JGV6"/>
<dbReference type="EMBL" id="LK028584">
    <property type="protein sequence ID" value="CDS21722.1"/>
    <property type="molecule type" value="Genomic_DNA"/>
</dbReference>
<reference evidence="1" key="3">
    <citation type="submission" date="2014-06" db="EMBL/GenBank/DDBJ databases">
        <authorList>
            <person name="Aslett M."/>
        </authorList>
    </citation>
    <scope>NUCLEOTIDE SEQUENCE</scope>
</reference>